<dbReference type="EMBL" id="JAGMUU010000023">
    <property type="protein sequence ID" value="KAH7126396.1"/>
    <property type="molecule type" value="Genomic_DNA"/>
</dbReference>
<dbReference type="Proteomes" id="UP000717696">
    <property type="component" value="Unassembled WGS sequence"/>
</dbReference>
<sequence length="240" mass="26520">MGDGGADFATVSDSSEETIWLNAATGDTPDHCRIEITASGTATSENNTVILKSLASERLSRLHGCRRAGKVNRYSDHLQGGTSLIPRWFPPITVTEGLDTFERSQVRFIDYVVSTKKQEEPRGNRTGDNKKIGAGQLRGVCCTFHGHGRVQIRIKVTWEDYSLTGDGLDSRNQGTIIMWKRPSVMSFDLGSWGPATSNCRLPRPRLQVQFTDINGDGLLNHTNISRLSDAATKWENLGLR</sequence>
<organism evidence="1 2">
    <name type="scientific">Dactylonectria estremocensis</name>
    <dbReference type="NCBI Taxonomy" id="1079267"/>
    <lineage>
        <taxon>Eukaryota</taxon>
        <taxon>Fungi</taxon>
        <taxon>Dikarya</taxon>
        <taxon>Ascomycota</taxon>
        <taxon>Pezizomycotina</taxon>
        <taxon>Sordariomycetes</taxon>
        <taxon>Hypocreomycetidae</taxon>
        <taxon>Hypocreales</taxon>
        <taxon>Nectriaceae</taxon>
        <taxon>Dactylonectria</taxon>
    </lineage>
</organism>
<protein>
    <submittedName>
        <fullName evidence="1">Uncharacterized protein</fullName>
    </submittedName>
</protein>
<evidence type="ECO:0000313" key="2">
    <source>
        <dbReference type="Proteomes" id="UP000717696"/>
    </source>
</evidence>
<reference evidence="1" key="1">
    <citation type="journal article" date="2021" name="Nat. Commun.">
        <title>Genetic determinants of endophytism in the Arabidopsis root mycobiome.</title>
        <authorList>
            <person name="Mesny F."/>
            <person name="Miyauchi S."/>
            <person name="Thiergart T."/>
            <person name="Pickel B."/>
            <person name="Atanasova L."/>
            <person name="Karlsson M."/>
            <person name="Huettel B."/>
            <person name="Barry K.W."/>
            <person name="Haridas S."/>
            <person name="Chen C."/>
            <person name="Bauer D."/>
            <person name="Andreopoulos W."/>
            <person name="Pangilinan J."/>
            <person name="LaButti K."/>
            <person name="Riley R."/>
            <person name="Lipzen A."/>
            <person name="Clum A."/>
            <person name="Drula E."/>
            <person name="Henrissat B."/>
            <person name="Kohler A."/>
            <person name="Grigoriev I.V."/>
            <person name="Martin F.M."/>
            <person name="Hacquard S."/>
        </authorList>
    </citation>
    <scope>NUCLEOTIDE SEQUENCE</scope>
    <source>
        <strain evidence="1">MPI-CAGE-AT-0021</strain>
    </source>
</reference>
<gene>
    <name evidence="1" type="ORF">B0J13DRAFT_530948</name>
</gene>
<comment type="caution">
    <text evidence="1">The sequence shown here is derived from an EMBL/GenBank/DDBJ whole genome shotgun (WGS) entry which is preliminary data.</text>
</comment>
<keyword evidence="2" id="KW-1185">Reference proteome</keyword>
<dbReference type="AlphaFoldDB" id="A0A9P9DW95"/>
<proteinExistence type="predicted"/>
<accession>A0A9P9DW95</accession>
<evidence type="ECO:0000313" key="1">
    <source>
        <dbReference type="EMBL" id="KAH7126396.1"/>
    </source>
</evidence>
<name>A0A9P9DW95_9HYPO</name>